<evidence type="ECO:0000256" key="3">
    <source>
        <dbReference type="ARBA" id="ARBA00022640"/>
    </source>
</evidence>
<gene>
    <name evidence="4" type="ORF">PCAR00345_LOCUS39527</name>
</gene>
<evidence type="ECO:0000256" key="2">
    <source>
        <dbReference type="ARBA" id="ARBA00022528"/>
    </source>
</evidence>
<proteinExistence type="predicted"/>
<dbReference type="AlphaFoldDB" id="A0A7S4FCC1"/>
<dbReference type="GO" id="GO:0009507">
    <property type="term" value="C:chloroplast"/>
    <property type="evidence" value="ECO:0007669"/>
    <property type="project" value="UniProtKB-SubCell"/>
</dbReference>
<sequence length="336" mass="36261">MRSFGLAADVAGMRALPHPRGAALHPMRTCFSSVRAEHAPIMSEQEPASRRFGPRLLVTLGLALANIAAPERLLGSIVSGRGFEGAGAVPAIAAVRTESTGRHKKARLALKAKLSKVPVFLVTNEGGSPFLSQRGDGDQAALMFLFPGEANKMLEGILKQSASSGARILTSNLDRAFQLAMKEPSLSGLRDQVSGRELKMVWQFTPHAAEQFAAAQLMIKTMKAPTVPKIPAYITDSLVYTRRGKQVRPIFLAKKDLQAAIDAAVQDGAPPPKVQVVDLLEYLVGLVEGLTEDPRAFEAEINEIELVPPSESVDFKTELKRESSPQVARIIPPSMR</sequence>
<dbReference type="GO" id="GO:0015031">
    <property type="term" value="P:protein transport"/>
    <property type="evidence" value="ECO:0007669"/>
    <property type="project" value="InterPro"/>
</dbReference>
<dbReference type="Pfam" id="PF04278">
    <property type="entry name" value="Tic22"/>
    <property type="match status" value="1"/>
</dbReference>
<evidence type="ECO:0000313" key="4">
    <source>
        <dbReference type="EMBL" id="CAE0786819.1"/>
    </source>
</evidence>
<dbReference type="InterPro" id="IPR007378">
    <property type="entry name" value="Tic22-like"/>
</dbReference>
<organism evidence="4">
    <name type="scientific">Chrysotila carterae</name>
    <name type="common">Marine alga</name>
    <name type="synonym">Syracosphaera carterae</name>
    <dbReference type="NCBI Taxonomy" id="13221"/>
    <lineage>
        <taxon>Eukaryota</taxon>
        <taxon>Haptista</taxon>
        <taxon>Haptophyta</taxon>
        <taxon>Prymnesiophyceae</taxon>
        <taxon>Isochrysidales</taxon>
        <taxon>Isochrysidaceae</taxon>
        <taxon>Chrysotila</taxon>
    </lineage>
</organism>
<dbReference type="Gene3D" id="3.40.1350.100">
    <property type="match status" value="2"/>
</dbReference>
<keyword evidence="2" id="KW-0150">Chloroplast</keyword>
<evidence type="ECO:0000256" key="1">
    <source>
        <dbReference type="ARBA" id="ARBA00004229"/>
    </source>
</evidence>
<protein>
    <submittedName>
        <fullName evidence="4">Uncharacterized protein</fullName>
    </submittedName>
</protein>
<accession>A0A7S4FCC1</accession>
<dbReference type="PANTHER" id="PTHR33926">
    <property type="entry name" value="PROTEIN TIC 22, CHLOROPLASTIC"/>
    <property type="match status" value="1"/>
</dbReference>
<keyword evidence="3" id="KW-0934">Plastid</keyword>
<dbReference type="EMBL" id="HBIZ01064118">
    <property type="protein sequence ID" value="CAE0786819.1"/>
    <property type="molecule type" value="Transcribed_RNA"/>
</dbReference>
<comment type="subcellular location">
    <subcellularLocation>
        <location evidence="1">Plastid</location>
        <location evidence="1">Chloroplast</location>
    </subcellularLocation>
</comment>
<reference evidence="4" key="1">
    <citation type="submission" date="2021-01" db="EMBL/GenBank/DDBJ databases">
        <authorList>
            <person name="Corre E."/>
            <person name="Pelletier E."/>
            <person name="Niang G."/>
            <person name="Scheremetjew M."/>
            <person name="Finn R."/>
            <person name="Kale V."/>
            <person name="Holt S."/>
            <person name="Cochrane G."/>
            <person name="Meng A."/>
            <person name="Brown T."/>
            <person name="Cohen L."/>
        </authorList>
    </citation>
    <scope>NUCLEOTIDE SEQUENCE</scope>
    <source>
        <strain evidence="4">CCMP645</strain>
    </source>
</reference>
<dbReference type="PANTHER" id="PTHR33926:SF4">
    <property type="entry name" value="PROTEIN TIC 22, CHLOROPLASTIC"/>
    <property type="match status" value="1"/>
</dbReference>
<name>A0A7S4FCC1_CHRCT</name>